<proteinExistence type="predicted"/>
<sequence>MSYQFFKPGCKDKQLFILTKFIFKFLYLFSNPSTAERATRFINGLRRYAAKTFCQIYFEKNSEIVFGDQY</sequence>
<dbReference type="AlphaFoldDB" id="A0A3E1NRV3"/>
<evidence type="ECO:0000313" key="1">
    <source>
        <dbReference type="EMBL" id="RFM30574.1"/>
    </source>
</evidence>
<keyword evidence="2" id="KW-1185">Reference proteome</keyword>
<organism evidence="1 2">
    <name type="scientific">Deminuibacter soli</name>
    <dbReference type="NCBI Taxonomy" id="2291815"/>
    <lineage>
        <taxon>Bacteria</taxon>
        <taxon>Pseudomonadati</taxon>
        <taxon>Bacteroidota</taxon>
        <taxon>Chitinophagia</taxon>
        <taxon>Chitinophagales</taxon>
        <taxon>Chitinophagaceae</taxon>
        <taxon>Deminuibacter</taxon>
    </lineage>
</organism>
<name>A0A3E1NRV3_9BACT</name>
<protein>
    <submittedName>
        <fullName evidence="1">Uncharacterized protein</fullName>
    </submittedName>
</protein>
<gene>
    <name evidence="1" type="ORF">DXN05_06370</name>
</gene>
<evidence type="ECO:0000313" key="2">
    <source>
        <dbReference type="Proteomes" id="UP000261284"/>
    </source>
</evidence>
<dbReference type="EMBL" id="QTJU01000001">
    <property type="protein sequence ID" value="RFM30574.1"/>
    <property type="molecule type" value="Genomic_DNA"/>
</dbReference>
<comment type="caution">
    <text evidence="1">The sequence shown here is derived from an EMBL/GenBank/DDBJ whole genome shotgun (WGS) entry which is preliminary data.</text>
</comment>
<dbReference type="Proteomes" id="UP000261284">
    <property type="component" value="Unassembled WGS sequence"/>
</dbReference>
<reference evidence="1 2" key="1">
    <citation type="submission" date="2018-08" db="EMBL/GenBank/DDBJ databases">
        <title>Chitinophagaceae sp. K23C18032701, a novel bacterium isolated from forest soil.</title>
        <authorList>
            <person name="Wang C."/>
        </authorList>
    </citation>
    <scope>NUCLEOTIDE SEQUENCE [LARGE SCALE GENOMIC DNA]</scope>
    <source>
        <strain evidence="1 2">K23C18032701</strain>
    </source>
</reference>
<accession>A0A3E1NRV3</accession>